<evidence type="ECO:0000313" key="8">
    <source>
        <dbReference type="Proteomes" id="UP000320475"/>
    </source>
</evidence>
<dbReference type="InterPro" id="IPR011989">
    <property type="entry name" value="ARM-like"/>
</dbReference>
<evidence type="ECO:0000313" key="6">
    <source>
        <dbReference type="EMBL" id="TPX41863.1"/>
    </source>
</evidence>
<evidence type="ECO:0000259" key="4">
    <source>
        <dbReference type="Pfam" id="PF04064"/>
    </source>
</evidence>
<name>A0A507CPY7_9FUNG</name>
<comment type="similarity">
    <text evidence="1">Belongs to the HGH1 family.</text>
</comment>
<accession>A0A507CPY7</accession>
<dbReference type="OrthoDB" id="338814at2759"/>
<evidence type="ECO:0000259" key="3">
    <source>
        <dbReference type="Pfam" id="PF04063"/>
    </source>
</evidence>
<dbReference type="VEuPathDB" id="FungiDB:SeMB42_g05678"/>
<dbReference type="Proteomes" id="UP000320475">
    <property type="component" value="Unassembled WGS sequence"/>
</dbReference>
<feature type="domain" description="Protein HGH1 N-terminal" evidence="3">
    <location>
        <begin position="98"/>
        <end position="297"/>
    </location>
</feature>
<dbReference type="InterPro" id="IPR039717">
    <property type="entry name" value="Hgh1"/>
</dbReference>
<dbReference type="InterPro" id="IPR007205">
    <property type="entry name" value="Protein_HGH1_N"/>
</dbReference>
<dbReference type="Proteomes" id="UP000317494">
    <property type="component" value="Unassembled WGS sequence"/>
</dbReference>
<evidence type="ECO:0000256" key="2">
    <source>
        <dbReference type="ARBA" id="ARBA00014076"/>
    </source>
</evidence>
<dbReference type="PANTHER" id="PTHR13387">
    <property type="entry name" value="PROTEIN HGH1 HOMOLOG"/>
    <property type="match status" value="1"/>
</dbReference>
<protein>
    <recommendedName>
        <fullName evidence="2">Protein HGH1 homolog</fullName>
    </recommendedName>
</protein>
<dbReference type="Gene3D" id="1.25.10.10">
    <property type="entry name" value="Leucine-rich Repeat Variant"/>
    <property type="match status" value="1"/>
</dbReference>
<comment type="caution">
    <text evidence="5">The sequence shown here is derived from an EMBL/GenBank/DDBJ whole genome shotgun (WGS) entry which is preliminary data.</text>
</comment>
<dbReference type="SUPFAM" id="SSF48371">
    <property type="entry name" value="ARM repeat"/>
    <property type="match status" value="1"/>
</dbReference>
<dbReference type="InterPro" id="IPR007206">
    <property type="entry name" value="Protein_HGH1_C"/>
</dbReference>
<dbReference type="EMBL" id="QEAN01000280">
    <property type="protein sequence ID" value="TPX41202.1"/>
    <property type="molecule type" value="Genomic_DNA"/>
</dbReference>
<dbReference type="Pfam" id="PF04063">
    <property type="entry name" value="DUF383"/>
    <property type="match status" value="1"/>
</dbReference>
<dbReference type="AlphaFoldDB" id="A0A507CPY7"/>
<evidence type="ECO:0000256" key="1">
    <source>
        <dbReference type="ARBA" id="ARBA00006712"/>
    </source>
</evidence>
<evidence type="ECO:0000313" key="5">
    <source>
        <dbReference type="EMBL" id="TPX41202.1"/>
    </source>
</evidence>
<organism evidence="5 7">
    <name type="scientific">Synchytrium endobioticum</name>
    <dbReference type="NCBI Taxonomy" id="286115"/>
    <lineage>
        <taxon>Eukaryota</taxon>
        <taxon>Fungi</taxon>
        <taxon>Fungi incertae sedis</taxon>
        <taxon>Chytridiomycota</taxon>
        <taxon>Chytridiomycota incertae sedis</taxon>
        <taxon>Chytridiomycetes</taxon>
        <taxon>Synchytriales</taxon>
        <taxon>Synchytriaceae</taxon>
        <taxon>Synchytrium</taxon>
    </lineage>
</organism>
<dbReference type="Pfam" id="PF04064">
    <property type="entry name" value="DUF384"/>
    <property type="match status" value="1"/>
</dbReference>
<proteinExistence type="inferred from homology"/>
<gene>
    <name evidence="6" type="ORF">SeLEV6574_g05886</name>
    <name evidence="5" type="ORF">SeMB42_g05678</name>
</gene>
<dbReference type="STRING" id="286115.A0A507CPY7"/>
<dbReference type="InterPro" id="IPR016024">
    <property type="entry name" value="ARM-type_fold"/>
</dbReference>
<dbReference type="PANTHER" id="PTHR13387:SF9">
    <property type="entry name" value="PROTEIN HGH1 HOMOLOG"/>
    <property type="match status" value="1"/>
</dbReference>
<dbReference type="EMBL" id="QEAM01000298">
    <property type="protein sequence ID" value="TPX41863.1"/>
    <property type="molecule type" value="Genomic_DNA"/>
</dbReference>
<sequence length="374" mass="41358">MTGEDPVEELFGFLNDDRVDVRQEAVKIVASLTGYTDNFALFKEHKSVIKDLMSLVADDPLIAHDALSALINLSADAVALRILTSAENGLLYRLLLMTLQPSSILADLCCMLLNNLSKSALVVKMLLPPPCNQSNSNNHATAPSETLLKSTAMLDNLLEVFVKGVDRKYNPHAEYHMLAGVFANISGSPLGASIFLENSVVNDTPRLSSLIPFTEHSNLVRRGGVISCLKNVCFAVVSDKKLVDDRLRILEDVNFLGTVLLPLAGPDEYDDEEMEGMPPELQLLEDAKKREPDAKLRLVLVESLLWLCAHRAGREWLRKNKAYPVLKRLHLWEKDSAVQEGIEKTVDLLMREESALEELADANEENGKKGDTAS</sequence>
<keyword evidence="7" id="KW-1185">Reference proteome</keyword>
<evidence type="ECO:0000313" key="7">
    <source>
        <dbReference type="Proteomes" id="UP000317494"/>
    </source>
</evidence>
<feature type="domain" description="Protein HGH1 C-terminal" evidence="4">
    <location>
        <begin position="303"/>
        <end position="355"/>
    </location>
</feature>
<reference evidence="7 8" key="1">
    <citation type="journal article" date="2019" name="Sci. Rep.">
        <title>Comparative genomics of chytrid fungi reveal insights into the obligate biotrophic and pathogenic lifestyle of Synchytrium endobioticum.</title>
        <authorList>
            <person name="van de Vossenberg B.T.L.H."/>
            <person name="Warris S."/>
            <person name="Nguyen H.D.T."/>
            <person name="van Gent-Pelzer M.P.E."/>
            <person name="Joly D.L."/>
            <person name="van de Geest H.C."/>
            <person name="Bonants P.J.M."/>
            <person name="Smith D.S."/>
            <person name="Levesque C.A."/>
            <person name="van der Lee T.A.J."/>
        </authorList>
    </citation>
    <scope>NUCLEOTIDE SEQUENCE [LARGE SCALE GENOMIC DNA]</scope>
    <source>
        <strain evidence="6 8">LEV6574</strain>
        <strain evidence="5 7">MB42</strain>
    </source>
</reference>